<feature type="region of interest" description="Disordered" evidence="6">
    <location>
        <begin position="801"/>
        <end position="825"/>
    </location>
</feature>
<dbReference type="InterPro" id="IPR055422">
    <property type="entry name" value="Ig_TMEM132_2nd"/>
</dbReference>
<dbReference type="Pfam" id="PF23039">
    <property type="entry name" value="TMEM132_3rd"/>
    <property type="match status" value="1"/>
</dbReference>
<keyword evidence="3 7" id="KW-0812">Transmembrane</keyword>
<evidence type="ECO:0000259" key="11">
    <source>
        <dbReference type="Pfam" id="PF16070"/>
    </source>
</evidence>
<feature type="region of interest" description="Disordered" evidence="6">
    <location>
        <begin position="237"/>
        <end position="257"/>
    </location>
</feature>
<feature type="region of interest" description="Disordered" evidence="6">
    <location>
        <begin position="538"/>
        <end position="563"/>
    </location>
</feature>
<keyword evidence="8" id="KW-0732">Signal</keyword>
<dbReference type="Pfam" id="PF16070">
    <property type="entry name" value="Ig_TMEM132_4th"/>
    <property type="match status" value="1"/>
</dbReference>
<evidence type="ECO:0000256" key="2">
    <source>
        <dbReference type="ARBA" id="ARBA00006166"/>
    </source>
</evidence>
<sequence length="1089" mass="121801">MEVLPTMLHLGLLLSGFLLLGVTESRIPETLPRYSSSPTYLPVNYQLLNSESSFLLKEATQDFMRNSSFLSRTEPFFIHQARKSPTVRASYGTLFVEQPVPPELLQPPGTFISSPSLFTFNWKVQTFVLKEKIHMDKPRIQVLFYISGRDWDDYSVVDKLPCVRMFAFHETQEVRGNCRLQGEQGVCVAELEPPTSWFAPPTVIPGRQKIPDPPEGNPVALYYSLRSAQNGQCLGKDTGFRNPGQPASQEDSFRSTTSTPMKRIGIVRLFRTSTVPELSEQRVDGNFAVLVPSAPVRPRESVSAYVAASPYSPVEIFTLRVKLKDGVTFLGARPCNPMLWMISQDARVEGHRVVTLHCRKKESSYAQRVEPGWQRVVQVDLEMDVIVDSVGSGIISWMVEYPGIRATSDETETKIHIVQRELAGIVPLAMDTEILNTAVLNGRTVAVPVKVVTVAVDATITDVSDAVQCRSTDEDVVKVSDRCDYVYVNGKEMKGRVRMLVNFTYSFATAQLEMNVWIPRLPLHIEVSDTELSPIKGWRIPTTANTPRSVRDSDDEDDEERRGRTCTLQYQRAIVRILTHFVAESAEVRGQLTYMLGSDWQMDITGLVWDFLKVEDPRIARLQDGRLLEGVSTGMTSIQVLSPLSDSILAEKSVSVVDERVSITELGLQLVSGLTLRLQLSTGSNQAISATATTQEVLNTPKQEALISAWLQFSDGYMAPLDLYDPDHFVLTVISLDEEVVSVNQDTTGRWPVVSAQSEGQGPLLRVEMSVQESCQKLKPRRSVLAAGNCHVRVRYGRTESVSQPEYADDNENHRQNQNLPDRTGMEGNYFYSSISNMDDDGALRRITTTTKSEIIHRTGGGEKLSNDGSQVSNVPIDFSDFPAQVDLPRGHSVYDDDLLQNNRGLSDLEIGMYALLGVFCLAILVFLINCISYALKYRHKEMSIEGQESLNHAHDWVWLGNEAELLESHVSLSPQTEEQITIMDSSLGGLEEGSLLLNGDSLQKNGHERQEQRGAESNGGKDGKGDSPTTKRKRVKFTTFTTIPATQTHEEEPNEEIKWVCQEVDMRESKELQNYMERLNDSVLKDIA</sequence>
<feature type="domain" description="Transmembrane protein TMEM132 fifth" evidence="14">
    <location>
        <begin position="525"/>
        <end position="661"/>
    </location>
</feature>
<evidence type="ECO:0000256" key="7">
    <source>
        <dbReference type="SAM" id="Phobius"/>
    </source>
</evidence>
<dbReference type="Proteomes" id="UP000606274">
    <property type="component" value="Unassembled WGS sequence"/>
</dbReference>
<dbReference type="InterPro" id="IPR055423">
    <property type="entry name" value="Ig_TMEM132_5th"/>
</dbReference>
<dbReference type="AlphaFoldDB" id="A0A8T0ANW4"/>
<evidence type="ECO:0000259" key="13">
    <source>
        <dbReference type="Pfam" id="PF23481"/>
    </source>
</evidence>
<evidence type="ECO:0000259" key="12">
    <source>
        <dbReference type="Pfam" id="PF23039"/>
    </source>
</evidence>
<feature type="transmembrane region" description="Helical" evidence="7">
    <location>
        <begin position="911"/>
        <end position="936"/>
    </location>
</feature>
<evidence type="ECO:0000256" key="3">
    <source>
        <dbReference type="ARBA" id="ARBA00022692"/>
    </source>
</evidence>
<dbReference type="Pfam" id="PF23486">
    <property type="entry name" value="Ig_TMEM132_5th"/>
    <property type="match status" value="1"/>
</dbReference>
<evidence type="ECO:0000259" key="15">
    <source>
        <dbReference type="Pfam" id="PF23487"/>
    </source>
</evidence>
<evidence type="ECO:0000259" key="14">
    <source>
        <dbReference type="Pfam" id="PF23486"/>
    </source>
</evidence>
<feature type="compositionally biased region" description="Polar residues" evidence="6">
    <location>
        <begin position="245"/>
        <end position="257"/>
    </location>
</feature>
<feature type="region of interest" description="Disordered" evidence="6">
    <location>
        <begin position="999"/>
        <end position="1037"/>
    </location>
</feature>
<evidence type="ECO:0000256" key="4">
    <source>
        <dbReference type="ARBA" id="ARBA00022989"/>
    </source>
</evidence>
<keyword evidence="5 7" id="KW-0472">Membrane</keyword>
<dbReference type="Pfam" id="PF23481">
    <property type="entry name" value="Ig_TMEM132_2nd"/>
    <property type="match status" value="1"/>
</dbReference>
<feature type="domain" description="Transmembrane protein TMEM132 N-terminal" evidence="9">
    <location>
        <begin position="43"/>
        <end position="105"/>
    </location>
</feature>
<feature type="domain" description="Transmembrane protein TMEM132 second Ig-like" evidence="13">
    <location>
        <begin position="123"/>
        <end position="256"/>
    </location>
</feature>
<comment type="subcellular location">
    <subcellularLocation>
        <location evidence="1">Membrane</location>
        <topology evidence="1">Single-pass type I membrane protein</topology>
    </subcellularLocation>
</comment>
<evidence type="ECO:0000256" key="6">
    <source>
        <dbReference type="SAM" id="MobiDB-lite"/>
    </source>
</evidence>
<comment type="similarity">
    <text evidence="2">Belongs to the TMEM132 family.</text>
</comment>
<protein>
    <recommendedName>
        <fullName evidence="18">Transmembrane protein 132C</fullName>
    </recommendedName>
</protein>
<evidence type="ECO:0000313" key="17">
    <source>
        <dbReference type="Proteomes" id="UP000606274"/>
    </source>
</evidence>
<dbReference type="Pfam" id="PF23487">
    <property type="entry name" value="Ig_TMEM132_6th"/>
    <property type="match status" value="1"/>
</dbReference>
<feature type="signal peptide" evidence="8">
    <location>
        <begin position="1"/>
        <end position="25"/>
    </location>
</feature>
<dbReference type="InterPro" id="IPR031437">
    <property type="entry name" value="Ig_TMEM132_4th"/>
</dbReference>
<gene>
    <name evidence="16" type="ORF">HF521_006580</name>
</gene>
<dbReference type="InterPro" id="IPR026307">
    <property type="entry name" value="TMEM132"/>
</dbReference>
<keyword evidence="17" id="KW-1185">Reference proteome</keyword>
<evidence type="ECO:0000256" key="5">
    <source>
        <dbReference type="ARBA" id="ARBA00023136"/>
    </source>
</evidence>
<feature type="domain" description="Transmembrane protein family 132 fourth" evidence="11">
    <location>
        <begin position="424"/>
        <end position="521"/>
    </location>
</feature>
<evidence type="ECO:0000256" key="8">
    <source>
        <dbReference type="SAM" id="SignalP"/>
    </source>
</evidence>
<feature type="compositionally biased region" description="Basic and acidic residues" evidence="6">
    <location>
        <begin position="1006"/>
        <end position="1026"/>
    </location>
</feature>
<evidence type="ECO:0000259" key="10">
    <source>
        <dbReference type="Pfam" id="PF15706"/>
    </source>
</evidence>
<evidence type="ECO:0000259" key="9">
    <source>
        <dbReference type="Pfam" id="PF15705"/>
    </source>
</evidence>
<evidence type="ECO:0000256" key="1">
    <source>
        <dbReference type="ARBA" id="ARBA00004479"/>
    </source>
</evidence>
<dbReference type="InterPro" id="IPR031436">
    <property type="entry name" value="TMEM132_C"/>
</dbReference>
<feature type="domain" description="Transmembrane protein TMEM132 cohesin-like" evidence="12">
    <location>
        <begin position="278"/>
        <end position="422"/>
    </location>
</feature>
<reference evidence="16" key="1">
    <citation type="submission" date="2020-08" db="EMBL/GenBank/DDBJ databases">
        <title>Chromosome-level assembly of Southern catfish (Silurus meridionalis) provides insights into visual adaptation to the nocturnal and benthic lifestyles.</title>
        <authorList>
            <person name="Zhang Y."/>
            <person name="Wang D."/>
            <person name="Peng Z."/>
        </authorList>
    </citation>
    <scope>NUCLEOTIDE SEQUENCE</scope>
    <source>
        <strain evidence="16">SWU-2019-XX</strain>
        <tissue evidence="16">Muscle</tissue>
    </source>
</reference>
<dbReference type="InterPro" id="IPR055421">
    <property type="entry name" value="TMEM132_3rd"/>
</dbReference>
<feature type="domain" description="Transmembrane protein TMEM132 C-terminal" evidence="10">
    <location>
        <begin position="881"/>
        <end position="965"/>
    </location>
</feature>
<name>A0A8T0ANW4_SILME</name>
<dbReference type="Pfam" id="PF15706">
    <property type="entry name" value="TMEM132_C"/>
    <property type="match status" value="1"/>
</dbReference>
<dbReference type="EMBL" id="JABFDY010000017">
    <property type="protein sequence ID" value="KAF7694857.1"/>
    <property type="molecule type" value="Genomic_DNA"/>
</dbReference>
<dbReference type="GO" id="GO:0016020">
    <property type="term" value="C:membrane"/>
    <property type="evidence" value="ECO:0007669"/>
    <property type="project" value="UniProtKB-SubCell"/>
</dbReference>
<evidence type="ECO:0008006" key="18">
    <source>
        <dbReference type="Google" id="ProtNLM"/>
    </source>
</evidence>
<dbReference type="PANTHER" id="PTHR13388">
    <property type="entry name" value="DETONATOR, ISOFORM E"/>
    <property type="match status" value="1"/>
</dbReference>
<dbReference type="InterPro" id="IPR031435">
    <property type="entry name" value="TMEM132_N"/>
</dbReference>
<dbReference type="InterPro" id="IPR055424">
    <property type="entry name" value="Ig_TMEM132_6th"/>
</dbReference>
<proteinExistence type="inferred from homology"/>
<evidence type="ECO:0000313" key="16">
    <source>
        <dbReference type="EMBL" id="KAF7694857.1"/>
    </source>
</evidence>
<keyword evidence="4 7" id="KW-1133">Transmembrane helix</keyword>
<feature type="domain" description="Transmembrane protein TMEM132 sixth" evidence="15">
    <location>
        <begin position="662"/>
        <end position="777"/>
    </location>
</feature>
<dbReference type="Pfam" id="PF15705">
    <property type="entry name" value="TMEM132_N"/>
    <property type="match status" value="1"/>
</dbReference>
<comment type="caution">
    <text evidence="16">The sequence shown here is derived from an EMBL/GenBank/DDBJ whole genome shotgun (WGS) entry which is preliminary data.</text>
</comment>
<dbReference type="OrthoDB" id="10026202at2759"/>
<feature type="chain" id="PRO_5035777638" description="Transmembrane protein 132C" evidence="8">
    <location>
        <begin position="26"/>
        <end position="1089"/>
    </location>
</feature>
<accession>A0A8T0ANW4</accession>
<dbReference type="PANTHER" id="PTHR13388:SF4">
    <property type="entry name" value="TRANSMEMBRANE PROTEIN 132C"/>
    <property type="match status" value="1"/>
</dbReference>
<organism evidence="16 17">
    <name type="scientific">Silurus meridionalis</name>
    <name type="common">Southern catfish</name>
    <name type="synonym">Silurus soldatovi meridionalis</name>
    <dbReference type="NCBI Taxonomy" id="175797"/>
    <lineage>
        <taxon>Eukaryota</taxon>
        <taxon>Metazoa</taxon>
        <taxon>Chordata</taxon>
        <taxon>Craniata</taxon>
        <taxon>Vertebrata</taxon>
        <taxon>Euteleostomi</taxon>
        <taxon>Actinopterygii</taxon>
        <taxon>Neopterygii</taxon>
        <taxon>Teleostei</taxon>
        <taxon>Ostariophysi</taxon>
        <taxon>Siluriformes</taxon>
        <taxon>Siluridae</taxon>
        <taxon>Silurus</taxon>
    </lineage>
</organism>